<dbReference type="SUPFAM" id="SSF50800">
    <property type="entry name" value="PK beta-barrel domain-like"/>
    <property type="match status" value="1"/>
</dbReference>
<dbReference type="Gene3D" id="2.40.33.20">
    <property type="entry name" value="PK beta-barrel domain-like"/>
    <property type="match status" value="1"/>
</dbReference>
<gene>
    <name evidence="3" type="ORF">FHS39_003661</name>
</gene>
<evidence type="ECO:0000313" key="3">
    <source>
        <dbReference type="EMBL" id="MBB4894603.1"/>
    </source>
</evidence>
<protein>
    <submittedName>
        <fullName evidence="3">MOSC domain-containing protein YiiM</fullName>
    </submittedName>
</protein>
<feature type="region of interest" description="Disordered" evidence="1">
    <location>
        <begin position="247"/>
        <end position="273"/>
    </location>
</feature>
<dbReference type="EMBL" id="JACHJH010000005">
    <property type="protein sequence ID" value="MBB4894603.1"/>
    <property type="molecule type" value="Genomic_DNA"/>
</dbReference>
<name>A0A7W7PML0_9ACTN</name>
<dbReference type="InterPro" id="IPR005302">
    <property type="entry name" value="MoCF_Sase_C"/>
</dbReference>
<dbReference type="PROSITE" id="PS51340">
    <property type="entry name" value="MOSC"/>
    <property type="match status" value="1"/>
</dbReference>
<dbReference type="InterPro" id="IPR052353">
    <property type="entry name" value="Benzoxazolinone_Detox_Enz"/>
</dbReference>
<keyword evidence="4" id="KW-1185">Reference proteome</keyword>
<dbReference type="GO" id="GO:0003824">
    <property type="term" value="F:catalytic activity"/>
    <property type="evidence" value="ECO:0007669"/>
    <property type="project" value="InterPro"/>
</dbReference>
<sequence>MPSPSSPCAAPASVLAAVPPGRLLSVNVGRARSADRAGCEGAFTDGLGSGIDKRPADGGVAVAAPGPKGTGGSGLAGDAVVNLRHHGGDDQAVYAFAREDLDAWERELGRPLPGGSFGENLTTSGLDVNGARIGERWRIGTDLLLEVSAPRIPCRVFADWLGETGWMKRFTQAAAPGAYLRVVEPGEIRAGDPVTVVHRPGHEVTISFAFRALTTERALLPRLLAAGQALPSEMREKALAFGEGRKSAAGGLGGGQERKEGFEVAPPATNVPV</sequence>
<reference evidence="3 4" key="1">
    <citation type="submission" date="2020-08" db="EMBL/GenBank/DDBJ databases">
        <title>Genomic Encyclopedia of Type Strains, Phase III (KMG-III): the genomes of soil and plant-associated and newly described type strains.</title>
        <authorList>
            <person name="Whitman W."/>
        </authorList>
    </citation>
    <scope>NUCLEOTIDE SEQUENCE [LARGE SCALE GENOMIC DNA]</scope>
    <source>
        <strain evidence="3 4">CECT 3266</strain>
    </source>
</reference>
<feature type="domain" description="MOSC" evidence="2">
    <location>
        <begin position="54"/>
        <end position="197"/>
    </location>
</feature>
<dbReference type="InterPro" id="IPR011037">
    <property type="entry name" value="Pyrv_Knase-like_insert_dom_sf"/>
</dbReference>
<accession>A0A7W7PML0</accession>
<dbReference type="PANTHER" id="PTHR30212">
    <property type="entry name" value="PROTEIN YIIM"/>
    <property type="match status" value="1"/>
</dbReference>
<dbReference type="PANTHER" id="PTHR30212:SF2">
    <property type="entry name" value="PROTEIN YIIM"/>
    <property type="match status" value="1"/>
</dbReference>
<comment type="caution">
    <text evidence="3">The sequence shown here is derived from an EMBL/GenBank/DDBJ whole genome shotgun (WGS) entry which is preliminary data.</text>
</comment>
<dbReference type="GO" id="GO:0030170">
    <property type="term" value="F:pyridoxal phosphate binding"/>
    <property type="evidence" value="ECO:0007669"/>
    <property type="project" value="InterPro"/>
</dbReference>
<dbReference type="Pfam" id="PF03473">
    <property type="entry name" value="MOSC"/>
    <property type="match status" value="1"/>
</dbReference>
<organism evidence="3 4">
    <name type="scientific">Streptomyces olivoverticillatus</name>
    <dbReference type="NCBI Taxonomy" id="66427"/>
    <lineage>
        <taxon>Bacteria</taxon>
        <taxon>Bacillati</taxon>
        <taxon>Actinomycetota</taxon>
        <taxon>Actinomycetes</taxon>
        <taxon>Kitasatosporales</taxon>
        <taxon>Streptomycetaceae</taxon>
        <taxon>Streptomyces</taxon>
    </lineage>
</organism>
<dbReference type="Proteomes" id="UP000556084">
    <property type="component" value="Unassembled WGS sequence"/>
</dbReference>
<evidence type="ECO:0000313" key="4">
    <source>
        <dbReference type="Proteomes" id="UP000556084"/>
    </source>
</evidence>
<dbReference type="AlphaFoldDB" id="A0A7W7PML0"/>
<evidence type="ECO:0000256" key="1">
    <source>
        <dbReference type="SAM" id="MobiDB-lite"/>
    </source>
</evidence>
<evidence type="ECO:0000259" key="2">
    <source>
        <dbReference type="PROSITE" id="PS51340"/>
    </source>
</evidence>
<dbReference type="RefSeq" id="WP_184350384.1">
    <property type="nucleotide sequence ID" value="NZ_JACHJH010000005.1"/>
</dbReference>
<dbReference type="GO" id="GO:0030151">
    <property type="term" value="F:molybdenum ion binding"/>
    <property type="evidence" value="ECO:0007669"/>
    <property type="project" value="InterPro"/>
</dbReference>
<proteinExistence type="predicted"/>